<dbReference type="Gene3D" id="3.40.630.10">
    <property type="entry name" value="Zn peptidases"/>
    <property type="match status" value="1"/>
</dbReference>
<dbReference type="SUPFAM" id="SSF53187">
    <property type="entry name" value="Zn-dependent exopeptidases"/>
    <property type="match status" value="1"/>
</dbReference>
<evidence type="ECO:0000313" key="1">
    <source>
        <dbReference type="EMBL" id="PSR31248.1"/>
    </source>
</evidence>
<reference evidence="1 2" key="1">
    <citation type="journal article" date="2014" name="BMC Genomics">
        <title>Comparison of environmental and isolate Sulfobacillus genomes reveals diverse carbon, sulfur, nitrogen, and hydrogen metabolisms.</title>
        <authorList>
            <person name="Justice N.B."/>
            <person name="Norman A."/>
            <person name="Brown C.T."/>
            <person name="Singh A."/>
            <person name="Thomas B.C."/>
            <person name="Banfield J.F."/>
        </authorList>
    </citation>
    <scope>NUCLEOTIDE SEQUENCE [LARGE SCALE GENOMIC DNA]</scope>
    <source>
        <strain evidence="1">AMDSBA1</strain>
    </source>
</reference>
<dbReference type="AlphaFoldDB" id="A0A2T2X9X1"/>
<comment type="caution">
    <text evidence="1">The sequence shown here is derived from an EMBL/GenBank/DDBJ whole genome shotgun (WGS) entry which is preliminary data.</text>
</comment>
<sequence length="403" mass="46366">MPFLTLSEMDEFCRRFAQENPRTSYRVTGYSRLGNPIHLLSIAGMPESALFLGFPHPGEPLMSLVLPSLLEMAKARRQSGARGVWLLVPIWDVDGARWNGEWWTAATSLVDVGFLVSHFFRPGPRWQVEWTFPIHYNTYEFAEPLLETQAVMTIMDRYHPEFLFSVHNALFPEGYILLHDKLASHAPRLSQLIAAHSGTRAYNPIPYVRQWAPSVYGLPHLSRELDFFREHKIPVPIDYGGASFDYSHAQSVVAELPILKWPLNPCMWADRAAQRLPSLWRQFNETLEMAFRMVGLKKSGEVPLLVSNPYYFLERSQSDVALNESRLAKADPLQQGKDYIESLLTMATHLMLLKRQYPHLPPSHQPFLEELLSIAPHFPLADLEETQRCYMDIVQTVLPRRQD</sequence>
<dbReference type="Proteomes" id="UP000242699">
    <property type="component" value="Unassembled WGS sequence"/>
</dbReference>
<proteinExistence type="predicted"/>
<evidence type="ECO:0008006" key="3">
    <source>
        <dbReference type="Google" id="ProtNLM"/>
    </source>
</evidence>
<evidence type="ECO:0000313" key="2">
    <source>
        <dbReference type="Proteomes" id="UP000242699"/>
    </source>
</evidence>
<dbReference type="EMBL" id="PXYT01000003">
    <property type="protein sequence ID" value="PSR31248.1"/>
    <property type="molecule type" value="Genomic_DNA"/>
</dbReference>
<name>A0A2T2X9X1_9FIRM</name>
<organism evidence="1 2">
    <name type="scientific">Sulfobacillus benefaciens</name>
    <dbReference type="NCBI Taxonomy" id="453960"/>
    <lineage>
        <taxon>Bacteria</taxon>
        <taxon>Bacillati</taxon>
        <taxon>Bacillota</taxon>
        <taxon>Clostridia</taxon>
        <taxon>Eubacteriales</taxon>
        <taxon>Clostridiales Family XVII. Incertae Sedis</taxon>
        <taxon>Sulfobacillus</taxon>
    </lineage>
</organism>
<protein>
    <recommendedName>
        <fullName evidence="3">Peptidase M14 carboxypeptidase A domain-containing protein</fullName>
    </recommendedName>
</protein>
<gene>
    <name evidence="1" type="ORF">C7B43_02440</name>
</gene>
<accession>A0A2T2X9X1</accession>